<sequence length="147" mass="16763">MKKVFEKFDTDSDGKISVEELVRVLKALDKDDSAPKAEVHKREAEKMMDVVDKNHDGFIDFDGFMDVHRKGVMSCEILGAFRMFDIDGNGRIGANELFKALGRLGENCTLEECQRMVRALDSDGDGYVDIDEFMAMMTRTMKLVEYF</sequence>
<dbReference type="GO" id="GO:0005739">
    <property type="term" value="C:mitochondrion"/>
    <property type="evidence" value="ECO:0007669"/>
    <property type="project" value="EnsemblPlants"/>
</dbReference>
<dbReference type="Proteomes" id="UP000017836">
    <property type="component" value="Unassembled WGS sequence"/>
</dbReference>
<evidence type="ECO:0000313" key="6">
    <source>
        <dbReference type="Proteomes" id="UP000017836"/>
    </source>
</evidence>
<dbReference type="HOGENOM" id="CLU_061288_20_7_1"/>
<dbReference type="PROSITE" id="PS00018">
    <property type="entry name" value="EF_HAND_1"/>
    <property type="match status" value="3"/>
</dbReference>
<dbReference type="FunFam" id="1.10.238.10:FF:000003">
    <property type="entry name" value="Calmodulin A"/>
    <property type="match status" value="1"/>
</dbReference>
<protein>
    <recommendedName>
        <fullName evidence="4">EF-hand domain-containing protein</fullName>
    </recommendedName>
</protein>
<dbReference type="EMBL" id="KI396602">
    <property type="protein sequence ID" value="ERM97156.1"/>
    <property type="molecule type" value="Genomic_DNA"/>
</dbReference>
<dbReference type="PANTHER" id="PTHR10891">
    <property type="entry name" value="EF-HAND CALCIUM-BINDING DOMAIN CONTAINING PROTEIN"/>
    <property type="match status" value="1"/>
</dbReference>
<dbReference type="PROSITE" id="PS50222">
    <property type="entry name" value="EF_HAND_2"/>
    <property type="match status" value="4"/>
</dbReference>
<keyword evidence="3" id="KW-0106">Calcium</keyword>
<keyword evidence="2" id="KW-0677">Repeat</keyword>
<organism evidence="5 6">
    <name type="scientific">Amborella trichopoda</name>
    <dbReference type="NCBI Taxonomy" id="13333"/>
    <lineage>
        <taxon>Eukaryota</taxon>
        <taxon>Viridiplantae</taxon>
        <taxon>Streptophyta</taxon>
        <taxon>Embryophyta</taxon>
        <taxon>Tracheophyta</taxon>
        <taxon>Spermatophyta</taxon>
        <taxon>Magnoliopsida</taxon>
        <taxon>Amborellales</taxon>
        <taxon>Amborellaceae</taxon>
        <taxon>Amborella</taxon>
    </lineage>
</organism>
<evidence type="ECO:0000256" key="3">
    <source>
        <dbReference type="ARBA" id="ARBA00022837"/>
    </source>
</evidence>
<evidence type="ECO:0000313" key="5">
    <source>
        <dbReference type="EMBL" id="ERM97156.1"/>
    </source>
</evidence>
<dbReference type="STRING" id="13333.W1NNC0"/>
<dbReference type="GO" id="GO:0005509">
    <property type="term" value="F:calcium ion binding"/>
    <property type="evidence" value="ECO:0000318"/>
    <property type="project" value="GO_Central"/>
</dbReference>
<dbReference type="AlphaFoldDB" id="W1NNC0"/>
<feature type="domain" description="EF-hand" evidence="4">
    <location>
        <begin position="108"/>
        <end position="143"/>
    </location>
</feature>
<evidence type="ECO:0000259" key="4">
    <source>
        <dbReference type="PROSITE" id="PS50222"/>
    </source>
</evidence>
<dbReference type="Gene3D" id="1.10.238.10">
    <property type="entry name" value="EF-hand"/>
    <property type="match status" value="3"/>
</dbReference>
<dbReference type="SUPFAM" id="SSF47473">
    <property type="entry name" value="EF-hand"/>
    <property type="match status" value="1"/>
</dbReference>
<reference evidence="6" key="1">
    <citation type="journal article" date="2013" name="Science">
        <title>The Amborella genome and the evolution of flowering plants.</title>
        <authorList>
            <consortium name="Amborella Genome Project"/>
        </authorList>
    </citation>
    <scope>NUCLEOTIDE SEQUENCE [LARGE SCALE GENOMIC DNA]</scope>
</reference>
<dbReference type="Gramene" id="ERM97156">
    <property type="protein sequence ID" value="ERM97156"/>
    <property type="gene ID" value="AMTR_s00126p00123680"/>
</dbReference>
<name>W1NNC0_AMBTC</name>
<feature type="domain" description="EF-hand" evidence="4">
    <location>
        <begin position="39"/>
        <end position="74"/>
    </location>
</feature>
<dbReference type="SMART" id="SM00054">
    <property type="entry name" value="EFh"/>
    <property type="match status" value="4"/>
</dbReference>
<dbReference type="InterPro" id="IPR018247">
    <property type="entry name" value="EF_Hand_1_Ca_BS"/>
</dbReference>
<accession>W1NNC0</accession>
<dbReference type="InterPro" id="IPR002048">
    <property type="entry name" value="EF_hand_dom"/>
</dbReference>
<proteinExistence type="predicted"/>
<keyword evidence="6" id="KW-1185">Reference proteome</keyword>
<gene>
    <name evidence="5" type="ORF">AMTR_s00126p00123680</name>
</gene>
<feature type="domain" description="EF-hand" evidence="4">
    <location>
        <begin position="1"/>
        <end position="31"/>
    </location>
</feature>
<evidence type="ECO:0000256" key="1">
    <source>
        <dbReference type="ARBA" id="ARBA00022723"/>
    </source>
</evidence>
<evidence type="ECO:0000256" key="2">
    <source>
        <dbReference type="ARBA" id="ARBA00022737"/>
    </source>
</evidence>
<keyword evidence="1" id="KW-0479">Metal-binding</keyword>
<dbReference type="eggNOG" id="KOG0027">
    <property type="taxonomic scope" value="Eukaryota"/>
</dbReference>
<dbReference type="Pfam" id="PF13499">
    <property type="entry name" value="EF-hand_7"/>
    <property type="match status" value="2"/>
</dbReference>
<dbReference type="InterPro" id="IPR011992">
    <property type="entry name" value="EF-hand-dom_pair"/>
</dbReference>
<feature type="domain" description="EF-hand" evidence="4">
    <location>
        <begin position="80"/>
        <end position="107"/>
    </location>
</feature>
<dbReference type="InterPro" id="IPR039647">
    <property type="entry name" value="EF_hand_pair_protein_CML-like"/>
</dbReference>
<dbReference type="OMA" id="DINEFMI"/>